<accession>A0A1H2LIV4</accession>
<dbReference type="EMBL" id="LT629797">
    <property type="protein sequence ID" value="SDU80963.1"/>
    <property type="molecule type" value="Genomic_DNA"/>
</dbReference>
<evidence type="ECO:0000313" key="1">
    <source>
        <dbReference type="EMBL" id="SDU80963.1"/>
    </source>
</evidence>
<sequence>MTIENKKTSLTIRLTQEEKYLAKAKADRAGYKTLSAFFRDYVINEDPKEKISIPPDTFEIMSALTQLSAEINRGTTRPLASELISKISKNVMGN</sequence>
<proteinExistence type="predicted"/>
<name>A0A1H2LIV4_9PSED</name>
<gene>
    <name evidence="1" type="ORF">SAMN05216363_1675</name>
</gene>
<dbReference type="AlphaFoldDB" id="A0A1H2LIV4"/>
<organism evidence="1 2">
    <name type="scientific">Pseudomonas sihuiensis</name>
    <dbReference type="NCBI Taxonomy" id="1274359"/>
    <lineage>
        <taxon>Bacteria</taxon>
        <taxon>Pseudomonadati</taxon>
        <taxon>Pseudomonadota</taxon>
        <taxon>Gammaproteobacteria</taxon>
        <taxon>Pseudomonadales</taxon>
        <taxon>Pseudomonadaceae</taxon>
        <taxon>Pseudomonas</taxon>
    </lineage>
</organism>
<reference evidence="2" key="1">
    <citation type="submission" date="2016-10" db="EMBL/GenBank/DDBJ databases">
        <authorList>
            <person name="Varghese N."/>
            <person name="Submissions S."/>
        </authorList>
    </citation>
    <scope>NUCLEOTIDE SEQUENCE [LARGE SCALE GENOMIC DNA]</scope>
    <source>
        <strain evidence="2">KCTC 32246</strain>
    </source>
</reference>
<dbReference type="Proteomes" id="UP000198675">
    <property type="component" value="Chromosome I"/>
</dbReference>
<protein>
    <submittedName>
        <fullName evidence="1">Uncharacterized protein</fullName>
    </submittedName>
</protein>
<dbReference type="InterPro" id="IPR053842">
    <property type="entry name" value="NikA-like"/>
</dbReference>
<evidence type="ECO:0000313" key="2">
    <source>
        <dbReference type="Proteomes" id="UP000198675"/>
    </source>
</evidence>
<dbReference type="RefSeq" id="WP_157719663.1">
    <property type="nucleotide sequence ID" value="NZ_LT629797.1"/>
</dbReference>
<dbReference type="Pfam" id="PF21983">
    <property type="entry name" value="NikA-like"/>
    <property type="match status" value="1"/>
</dbReference>
<keyword evidence="2" id="KW-1185">Reference proteome</keyword>